<comment type="caution">
    <text evidence="5">The sequence shown here is derived from an EMBL/GenBank/DDBJ whole genome shotgun (WGS) entry which is preliminary data.</text>
</comment>
<evidence type="ECO:0000259" key="4">
    <source>
        <dbReference type="Pfam" id="PF00717"/>
    </source>
</evidence>
<evidence type="ECO:0000256" key="3">
    <source>
        <dbReference type="ARBA" id="ARBA00023163"/>
    </source>
</evidence>
<evidence type="ECO:0000256" key="1">
    <source>
        <dbReference type="ARBA" id="ARBA00023015"/>
    </source>
</evidence>
<gene>
    <name evidence="5" type="ORF">GCM10011395_30780</name>
</gene>
<keyword evidence="3" id="KW-0804">Transcription</keyword>
<proteinExistence type="predicted"/>
<name>A0ABQ1H5K0_9SPHN</name>
<dbReference type="Proteomes" id="UP000618591">
    <property type="component" value="Unassembled WGS sequence"/>
</dbReference>
<evidence type="ECO:0000256" key="2">
    <source>
        <dbReference type="ARBA" id="ARBA00023125"/>
    </source>
</evidence>
<dbReference type="InterPro" id="IPR039418">
    <property type="entry name" value="LexA-like"/>
</dbReference>
<sequence>MAIVSDMDGTDPRARLAALIDADGVSYAALSRMLRRNEAYLQQYVKRGTPRVLAERDRVLLAAYFRVDGAALGGPPTPRMTSIRRIDVEASAGPGALSGDDPSAAPMLLDPRLIDTLGLDPAKAAMLRARGDSMEPTIADGDQIVVDERDVRVTANPAVFVLRVDGVLLVKRVSRAGGGVRVASDNPAYPAFVADGAEIIGRVVWLARVLR</sequence>
<keyword evidence="1" id="KW-0805">Transcription regulation</keyword>
<evidence type="ECO:0000313" key="6">
    <source>
        <dbReference type="Proteomes" id="UP000618591"/>
    </source>
</evidence>
<keyword evidence="6" id="KW-1185">Reference proteome</keyword>
<feature type="domain" description="Peptidase S24/S26A/S26B/S26C" evidence="4">
    <location>
        <begin position="119"/>
        <end position="204"/>
    </location>
</feature>
<evidence type="ECO:0000313" key="5">
    <source>
        <dbReference type="EMBL" id="GGA58349.1"/>
    </source>
</evidence>
<dbReference type="InterPro" id="IPR036286">
    <property type="entry name" value="LexA/Signal_pep-like_sf"/>
</dbReference>
<dbReference type="PANTHER" id="PTHR40661:SF3">
    <property type="entry name" value="FELS-1 PROPHAGE TRANSCRIPTIONAL REGULATOR"/>
    <property type="match status" value="1"/>
</dbReference>
<dbReference type="Gene3D" id="2.10.109.10">
    <property type="entry name" value="Umud Fragment, subunit A"/>
    <property type="match status" value="1"/>
</dbReference>
<dbReference type="SUPFAM" id="SSF51306">
    <property type="entry name" value="LexA/Signal peptidase"/>
    <property type="match status" value="1"/>
</dbReference>
<keyword evidence="2" id="KW-0238">DNA-binding</keyword>
<reference evidence="6" key="1">
    <citation type="journal article" date="2019" name="Int. J. Syst. Evol. Microbiol.">
        <title>The Global Catalogue of Microorganisms (GCM) 10K type strain sequencing project: providing services to taxonomists for standard genome sequencing and annotation.</title>
        <authorList>
            <consortium name="The Broad Institute Genomics Platform"/>
            <consortium name="The Broad Institute Genome Sequencing Center for Infectious Disease"/>
            <person name="Wu L."/>
            <person name="Ma J."/>
        </authorList>
    </citation>
    <scope>NUCLEOTIDE SEQUENCE [LARGE SCALE GENOMIC DNA]</scope>
    <source>
        <strain evidence="6">CGMCC 1.10106</strain>
    </source>
</reference>
<dbReference type="PANTHER" id="PTHR40661">
    <property type="match status" value="1"/>
</dbReference>
<accession>A0ABQ1H5K0</accession>
<protein>
    <recommendedName>
        <fullName evidence="4">Peptidase S24/S26A/S26B/S26C domain-containing protein</fullName>
    </recommendedName>
</protein>
<dbReference type="RefSeq" id="WP_308511229.1">
    <property type="nucleotide sequence ID" value="NZ_BMDW01000023.1"/>
</dbReference>
<dbReference type="Pfam" id="PF00717">
    <property type="entry name" value="Peptidase_S24"/>
    <property type="match status" value="1"/>
</dbReference>
<dbReference type="CDD" id="cd06529">
    <property type="entry name" value="S24_LexA-like"/>
    <property type="match status" value="1"/>
</dbReference>
<dbReference type="EMBL" id="BMDW01000023">
    <property type="protein sequence ID" value="GGA58349.1"/>
    <property type="molecule type" value="Genomic_DNA"/>
</dbReference>
<dbReference type="InterPro" id="IPR015927">
    <property type="entry name" value="Peptidase_S24_S26A/B/C"/>
</dbReference>
<organism evidence="5 6">
    <name type="scientific">Sphingomonas psychrolutea</name>
    <dbReference type="NCBI Taxonomy" id="1259676"/>
    <lineage>
        <taxon>Bacteria</taxon>
        <taxon>Pseudomonadati</taxon>
        <taxon>Pseudomonadota</taxon>
        <taxon>Alphaproteobacteria</taxon>
        <taxon>Sphingomonadales</taxon>
        <taxon>Sphingomonadaceae</taxon>
        <taxon>Sphingomonas</taxon>
    </lineage>
</organism>